<dbReference type="Proteomes" id="UP000298061">
    <property type="component" value="Unassembled WGS sequence"/>
</dbReference>
<accession>A0A4Y9ZN65</accession>
<sequence>MRLADAISVFVPRKHECAWEVVDSKNVDPVAVCDQDDDLDVIYVHETDVVRTYMFDVRDEKDFHNALLFAQRQFVEEVRSKGYNTLWTEGWQATLLRKGKKHRIEVRYTARPACLSGKPLQDHEPPFMAVLDDMRKTTSQSL</sequence>
<gene>
    <name evidence="1" type="ORF">EWM64_g7704</name>
</gene>
<dbReference type="STRING" id="135208.A0A4Y9ZN65"/>
<organism evidence="1 2">
    <name type="scientific">Hericium alpestre</name>
    <dbReference type="NCBI Taxonomy" id="135208"/>
    <lineage>
        <taxon>Eukaryota</taxon>
        <taxon>Fungi</taxon>
        <taxon>Dikarya</taxon>
        <taxon>Basidiomycota</taxon>
        <taxon>Agaricomycotina</taxon>
        <taxon>Agaricomycetes</taxon>
        <taxon>Russulales</taxon>
        <taxon>Hericiaceae</taxon>
        <taxon>Hericium</taxon>
    </lineage>
</organism>
<keyword evidence="2" id="KW-1185">Reference proteome</keyword>
<dbReference type="AlphaFoldDB" id="A0A4Y9ZN65"/>
<reference evidence="1 2" key="1">
    <citation type="submission" date="2019-02" db="EMBL/GenBank/DDBJ databases">
        <title>Genome sequencing of the rare red list fungi Hericium alpestre (H. flagellum).</title>
        <authorList>
            <person name="Buettner E."/>
            <person name="Kellner H."/>
        </authorList>
    </citation>
    <scope>NUCLEOTIDE SEQUENCE [LARGE SCALE GENOMIC DNA]</scope>
    <source>
        <strain evidence="1 2">DSM 108284</strain>
    </source>
</reference>
<protein>
    <submittedName>
        <fullName evidence="1">Uncharacterized protein</fullName>
    </submittedName>
</protein>
<name>A0A4Y9ZN65_9AGAM</name>
<evidence type="ECO:0000313" key="1">
    <source>
        <dbReference type="EMBL" id="TFY76306.1"/>
    </source>
</evidence>
<proteinExistence type="predicted"/>
<dbReference type="EMBL" id="SFCI01001248">
    <property type="protein sequence ID" value="TFY76306.1"/>
    <property type="molecule type" value="Genomic_DNA"/>
</dbReference>
<dbReference type="OrthoDB" id="3349961at2759"/>
<comment type="caution">
    <text evidence="1">The sequence shown here is derived from an EMBL/GenBank/DDBJ whole genome shotgun (WGS) entry which is preliminary data.</text>
</comment>
<evidence type="ECO:0000313" key="2">
    <source>
        <dbReference type="Proteomes" id="UP000298061"/>
    </source>
</evidence>